<gene>
    <name evidence="2" type="ORF">HDA37_005286</name>
</gene>
<reference evidence="2 3" key="1">
    <citation type="submission" date="2020-07" db="EMBL/GenBank/DDBJ databases">
        <title>Sequencing the genomes of 1000 actinobacteria strains.</title>
        <authorList>
            <person name="Klenk H.-P."/>
        </authorList>
    </citation>
    <scope>NUCLEOTIDE SEQUENCE [LARGE SCALE GENOMIC DNA]</scope>
    <source>
        <strain evidence="2 3">DSM 44749</strain>
    </source>
</reference>
<dbReference type="EMBL" id="JACCCZ010000001">
    <property type="protein sequence ID" value="NYG05001.1"/>
    <property type="molecule type" value="Genomic_DNA"/>
</dbReference>
<dbReference type="InterPro" id="IPR053228">
    <property type="entry name" value="Stereospecific_Lipase"/>
</dbReference>
<comment type="caution">
    <text evidence="2">The sequence shown here is derived from an EMBL/GenBank/DDBJ whole genome shotgun (WGS) entry which is preliminary data.</text>
</comment>
<keyword evidence="3" id="KW-1185">Reference proteome</keyword>
<protein>
    <recommendedName>
        <fullName evidence="4">Lipase</fullName>
    </recommendedName>
</protein>
<keyword evidence="1" id="KW-0732">Signal</keyword>
<proteinExistence type="predicted"/>
<evidence type="ECO:0000313" key="2">
    <source>
        <dbReference type="EMBL" id="NYG05001.1"/>
    </source>
</evidence>
<dbReference type="Proteomes" id="UP000549695">
    <property type="component" value="Unassembled WGS sequence"/>
</dbReference>
<dbReference type="InterPro" id="IPR029058">
    <property type="entry name" value="AB_hydrolase_fold"/>
</dbReference>
<dbReference type="InterPro" id="IPR002918">
    <property type="entry name" value="Lipase_EstA/Esterase_EstB"/>
</dbReference>
<dbReference type="GeneID" id="98054938"/>
<evidence type="ECO:0000256" key="1">
    <source>
        <dbReference type="SAM" id="SignalP"/>
    </source>
</evidence>
<dbReference type="Pfam" id="PF01674">
    <property type="entry name" value="Lipase_2"/>
    <property type="match status" value="1"/>
</dbReference>
<feature type="signal peptide" evidence="1">
    <location>
        <begin position="1"/>
        <end position="30"/>
    </location>
</feature>
<dbReference type="RefSeq" id="WP_179762565.1">
    <property type="nucleotide sequence ID" value="NZ_BAAAJZ010000011.1"/>
</dbReference>
<dbReference type="SUPFAM" id="SSF53474">
    <property type="entry name" value="alpha/beta-Hydrolases"/>
    <property type="match status" value="1"/>
</dbReference>
<dbReference type="PANTHER" id="PTHR37574">
    <property type="entry name" value="LIPASE B"/>
    <property type="match status" value="1"/>
</dbReference>
<feature type="chain" id="PRO_5032838187" description="Lipase" evidence="1">
    <location>
        <begin position="31"/>
        <end position="377"/>
    </location>
</feature>
<sequence>MSRLSRRTVRLALASAVVLASVIVAGQAVAAPPAPLPPLTPSPFPVVAPSDLPLPPPTLPDETFGPVDRPGPALSVPPDQLDAAVRCSANATDADRDVALFVPGTTLTPEVNFGFNWFAALDDLGRPYCSVTLPNNAMTDTQIAAEYVVHAIRHVHGISGRKVDVLGHSQGGTEPRFALRFWPDLRGMVDDYVAFGTTNHGSIAINAALCTPATGCAEALWQQTLNSHYTQAMNSYQETFAGISYTQIYTRTDEFVQPNLDDSGTTSLHGGGGEISNVALQDVCLTEAASEHIAVGTYSPVAYALATDALDHDGPADPARVDRGVCTQVFMPGVDPLTFPTDYAATLGLIANQLALAPRVGSEPELRPYTLADDRQG</sequence>
<dbReference type="GO" id="GO:0016787">
    <property type="term" value="F:hydrolase activity"/>
    <property type="evidence" value="ECO:0007669"/>
    <property type="project" value="InterPro"/>
</dbReference>
<accession>A0A852WCG0</accession>
<evidence type="ECO:0000313" key="3">
    <source>
        <dbReference type="Proteomes" id="UP000549695"/>
    </source>
</evidence>
<dbReference type="Gene3D" id="3.40.50.1820">
    <property type="entry name" value="alpha/beta hydrolase"/>
    <property type="match status" value="1"/>
</dbReference>
<organism evidence="2 3">
    <name type="scientific">Pseudonocardia alni</name>
    <name type="common">Amycolata alni</name>
    <dbReference type="NCBI Taxonomy" id="33907"/>
    <lineage>
        <taxon>Bacteria</taxon>
        <taxon>Bacillati</taxon>
        <taxon>Actinomycetota</taxon>
        <taxon>Actinomycetes</taxon>
        <taxon>Pseudonocardiales</taxon>
        <taxon>Pseudonocardiaceae</taxon>
        <taxon>Pseudonocardia</taxon>
    </lineage>
</organism>
<name>A0A852WCG0_PSEA5</name>
<dbReference type="PANTHER" id="PTHR37574:SF1">
    <property type="entry name" value="LIPASE B"/>
    <property type="match status" value="1"/>
</dbReference>
<evidence type="ECO:0008006" key="4">
    <source>
        <dbReference type="Google" id="ProtNLM"/>
    </source>
</evidence>
<dbReference type="AlphaFoldDB" id="A0A852WCG0"/>
<dbReference type="GO" id="GO:0016042">
    <property type="term" value="P:lipid catabolic process"/>
    <property type="evidence" value="ECO:0007669"/>
    <property type="project" value="InterPro"/>
</dbReference>